<dbReference type="InterPro" id="IPR033985">
    <property type="entry name" value="SusD-like_N"/>
</dbReference>
<dbReference type="EMBL" id="SNYC01000004">
    <property type="protein sequence ID" value="TDQ09893.1"/>
    <property type="molecule type" value="Genomic_DNA"/>
</dbReference>
<evidence type="ECO:0000256" key="4">
    <source>
        <dbReference type="ARBA" id="ARBA00023136"/>
    </source>
</evidence>
<dbReference type="InterPro" id="IPR012944">
    <property type="entry name" value="SusD_RagB_dom"/>
</dbReference>
<evidence type="ECO:0000256" key="3">
    <source>
        <dbReference type="ARBA" id="ARBA00022729"/>
    </source>
</evidence>
<feature type="domain" description="RagB/SusD" evidence="6">
    <location>
        <begin position="345"/>
        <end position="466"/>
    </location>
</feature>
<comment type="similarity">
    <text evidence="2">Belongs to the SusD family.</text>
</comment>
<dbReference type="PROSITE" id="PS51257">
    <property type="entry name" value="PROKAR_LIPOPROTEIN"/>
    <property type="match status" value="1"/>
</dbReference>
<keyword evidence="5" id="KW-0998">Cell outer membrane</keyword>
<accession>A0A4R6SXJ2</accession>
<keyword evidence="9" id="KW-1185">Reference proteome</keyword>
<evidence type="ECO:0000259" key="7">
    <source>
        <dbReference type="Pfam" id="PF14322"/>
    </source>
</evidence>
<evidence type="ECO:0000313" key="9">
    <source>
        <dbReference type="Proteomes" id="UP000295620"/>
    </source>
</evidence>
<dbReference type="InterPro" id="IPR011990">
    <property type="entry name" value="TPR-like_helical_dom_sf"/>
</dbReference>
<protein>
    <submittedName>
        <fullName evidence="8">SusD-like starch-binding protein associating with outer membrane</fullName>
    </submittedName>
</protein>
<dbReference type="Pfam" id="PF14322">
    <property type="entry name" value="SusD-like_3"/>
    <property type="match status" value="1"/>
</dbReference>
<keyword evidence="4" id="KW-0472">Membrane</keyword>
<dbReference type="Proteomes" id="UP000295620">
    <property type="component" value="Unassembled WGS sequence"/>
</dbReference>
<comment type="caution">
    <text evidence="8">The sequence shown here is derived from an EMBL/GenBank/DDBJ whole genome shotgun (WGS) entry which is preliminary data.</text>
</comment>
<comment type="subcellular location">
    <subcellularLocation>
        <location evidence="1">Cell outer membrane</location>
    </subcellularLocation>
</comment>
<dbReference type="AlphaFoldDB" id="A0A4R6SXJ2"/>
<dbReference type="Pfam" id="PF07980">
    <property type="entry name" value="SusD_RagB"/>
    <property type="match status" value="1"/>
</dbReference>
<feature type="domain" description="SusD-like N-terminal" evidence="7">
    <location>
        <begin position="109"/>
        <end position="244"/>
    </location>
</feature>
<evidence type="ECO:0000256" key="1">
    <source>
        <dbReference type="ARBA" id="ARBA00004442"/>
    </source>
</evidence>
<keyword evidence="3" id="KW-0732">Signal</keyword>
<dbReference type="OrthoDB" id="618454at2"/>
<proteinExistence type="inferred from homology"/>
<evidence type="ECO:0000313" key="8">
    <source>
        <dbReference type="EMBL" id="TDQ09893.1"/>
    </source>
</evidence>
<dbReference type="GO" id="GO:0009279">
    <property type="term" value="C:cell outer membrane"/>
    <property type="evidence" value="ECO:0007669"/>
    <property type="project" value="UniProtKB-SubCell"/>
</dbReference>
<evidence type="ECO:0000256" key="5">
    <source>
        <dbReference type="ARBA" id="ARBA00023237"/>
    </source>
</evidence>
<evidence type="ECO:0000256" key="2">
    <source>
        <dbReference type="ARBA" id="ARBA00006275"/>
    </source>
</evidence>
<evidence type="ECO:0000259" key="6">
    <source>
        <dbReference type="Pfam" id="PF07980"/>
    </source>
</evidence>
<dbReference type="Gene3D" id="1.25.40.390">
    <property type="match status" value="1"/>
</dbReference>
<reference evidence="8 9" key="1">
    <citation type="submission" date="2019-03" db="EMBL/GenBank/DDBJ databases">
        <title>Genomic Encyclopedia of Archaeal and Bacterial Type Strains, Phase II (KMG-II): from individual species to whole genera.</title>
        <authorList>
            <person name="Goeker M."/>
        </authorList>
    </citation>
    <scope>NUCLEOTIDE SEQUENCE [LARGE SCALE GENOMIC DNA]</scope>
    <source>
        <strain evidence="8 9">DSM 19035</strain>
    </source>
</reference>
<organism evidence="8 9">
    <name type="scientific">Pedobacter metabolipauper</name>
    <dbReference type="NCBI Taxonomy" id="425513"/>
    <lineage>
        <taxon>Bacteria</taxon>
        <taxon>Pseudomonadati</taxon>
        <taxon>Bacteroidota</taxon>
        <taxon>Sphingobacteriia</taxon>
        <taxon>Sphingobacteriales</taxon>
        <taxon>Sphingobacteriaceae</taxon>
        <taxon>Pedobacter</taxon>
    </lineage>
</organism>
<name>A0A4R6SXJ2_9SPHI</name>
<dbReference type="RefSeq" id="WP_133575943.1">
    <property type="nucleotide sequence ID" value="NZ_SNYC01000004.1"/>
</dbReference>
<sequence>MKSYQIVSAAFLAIVLSAGCKKYLDKEPIGMFREDQVLTDPTANSIAGSVNNTYPILSNTLNLLGSWNWTGGLVLRGDFVLQDIASGDANKKWNPDGDQAWMDDVAKFTFTPDNGAFSGIWTYNYEGISRVNQPISQLEDDAIMQKVGMDAATKNRLLGEALFLRAYFYFDLVNNFGDVPLLLKPLKDFSDAYAAATRAPKATVMEQINADLQKAAELLPNSKYSSATEKWRVSKGAAIAMQAKSALYNENWQGVIDKVNELQTLNYYQLDQNYFDNFDITKEFADNEVIFAYDHVPSQQPRRGNGLTALLGWGFLAPSPNFVAAFEANDPRLNYTVNVADQSVYKLLGNTTSANKGNDDAPSNRIFIRWADVLLWKAEALNEKADYPAALALINQVRARARNTVTISGTPAPAGTLPDRPASTDKAQIKTWLMQERRVELGMESHRFSDLRRWKTAKAVLTAMGKSFQDKHYLYPIPQGEIDKSAGTITQNNY</sequence>
<dbReference type="CDD" id="cd08977">
    <property type="entry name" value="SusD"/>
    <property type="match status" value="1"/>
</dbReference>
<gene>
    <name evidence="8" type="ORF">ATK78_2052</name>
</gene>
<dbReference type="SUPFAM" id="SSF48452">
    <property type="entry name" value="TPR-like"/>
    <property type="match status" value="1"/>
</dbReference>